<comment type="caution">
    <text evidence="1">The sequence shown here is derived from an EMBL/GenBank/DDBJ whole genome shotgun (WGS) entry which is preliminary data.</text>
</comment>
<proteinExistence type="predicted"/>
<dbReference type="AlphaFoldDB" id="A0A2T6AI13"/>
<organism evidence="1 2">
    <name type="scientific">Christiangramia gaetbulicola</name>
    <dbReference type="NCBI Taxonomy" id="703340"/>
    <lineage>
        <taxon>Bacteria</taxon>
        <taxon>Pseudomonadati</taxon>
        <taxon>Bacteroidota</taxon>
        <taxon>Flavobacteriia</taxon>
        <taxon>Flavobacteriales</taxon>
        <taxon>Flavobacteriaceae</taxon>
        <taxon>Christiangramia</taxon>
    </lineage>
</organism>
<keyword evidence="2" id="KW-1185">Reference proteome</keyword>
<sequence>MQERINRVKQERKLKGLRWADLAKDLPISGEGIRIAFYRNSVDPLYLDKIEETIGLKKSTQKEENIKEGQRFEEIVAEKVIEKIQPILDELVKSNFELKMKLEKIENELKRK</sequence>
<dbReference type="EMBL" id="QBKQ01000002">
    <property type="protein sequence ID" value="PTX43458.1"/>
    <property type="molecule type" value="Genomic_DNA"/>
</dbReference>
<evidence type="ECO:0000313" key="1">
    <source>
        <dbReference type="EMBL" id="PTX43458.1"/>
    </source>
</evidence>
<reference evidence="1 2" key="1">
    <citation type="submission" date="2018-04" db="EMBL/GenBank/DDBJ databases">
        <title>Genomic Encyclopedia of Archaeal and Bacterial Type Strains, Phase II (KMG-II): from individual species to whole genera.</title>
        <authorList>
            <person name="Goeker M."/>
        </authorList>
    </citation>
    <scope>NUCLEOTIDE SEQUENCE [LARGE SCALE GENOMIC DNA]</scope>
    <source>
        <strain evidence="1 2">DSM 23082</strain>
    </source>
</reference>
<dbReference type="OrthoDB" id="3831186at2"/>
<evidence type="ECO:0000313" key="2">
    <source>
        <dbReference type="Proteomes" id="UP000244174"/>
    </source>
</evidence>
<accession>A0A2T6AI13</accession>
<dbReference type="Proteomes" id="UP000244174">
    <property type="component" value="Unassembled WGS sequence"/>
</dbReference>
<gene>
    <name evidence="1" type="ORF">C8P64_1986</name>
</gene>
<name>A0A2T6AI13_9FLAO</name>
<protein>
    <recommendedName>
        <fullName evidence="3">HTH cro/C1-type domain-containing protein</fullName>
    </recommendedName>
</protein>
<evidence type="ECO:0008006" key="3">
    <source>
        <dbReference type="Google" id="ProtNLM"/>
    </source>
</evidence>
<dbReference type="RefSeq" id="WP_108171886.1">
    <property type="nucleotide sequence ID" value="NZ_QBKQ01000002.1"/>
</dbReference>